<dbReference type="Proteomes" id="UP001596417">
    <property type="component" value="Unassembled WGS sequence"/>
</dbReference>
<protein>
    <submittedName>
        <fullName evidence="2">Secondary thiamine-phosphate synthase enzyme YjbQ</fullName>
    </submittedName>
</protein>
<dbReference type="PANTHER" id="PTHR30615">
    <property type="entry name" value="UNCHARACTERIZED PROTEIN YJBQ-RELATED"/>
    <property type="match status" value="1"/>
</dbReference>
<keyword evidence="3" id="KW-1185">Reference proteome</keyword>
<comment type="caution">
    <text evidence="2">The sequence shown here is derived from an EMBL/GenBank/DDBJ whole genome shotgun (WGS) entry which is preliminary data.</text>
</comment>
<dbReference type="EMBL" id="JBHTAX010000001">
    <property type="protein sequence ID" value="MFC7190242.1"/>
    <property type="molecule type" value="Genomic_DNA"/>
</dbReference>
<dbReference type="Pfam" id="PF01894">
    <property type="entry name" value="YjbQ"/>
    <property type="match status" value="1"/>
</dbReference>
<dbReference type="InterPro" id="IPR035917">
    <property type="entry name" value="YjbQ-like_sf"/>
</dbReference>
<dbReference type="Gene3D" id="2.60.120.460">
    <property type="entry name" value="YjbQ-like"/>
    <property type="match status" value="1"/>
</dbReference>
<reference evidence="2 3" key="1">
    <citation type="journal article" date="2019" name="Int. J. Syst. Evol. Microbiol.">
        <title>The Global Catalogue of Microorganisms (GCM) 10K type strain sequencing project: providing services to taxonomists for standard genome sequencing and annotation.</title>
        <authorList>
            <consortium name="The Broad Institute Genomics Platform"/>
            <consortium name="The Broad Institute Genome Sequencing Center for Infectious Disease"/>
            <person name="Wu L."/>
            <person name="Ma J."/>
        </authorList>
    </citation>
    <scope>NUCLEOTIDE SEQUENCE [LARGE SCALE GENOMIC DNA]</scope>
    <source>
        <strain evidence="2 3">RDMS1</strain>
    </source>
</reference>
<organism evidence="2 3">
    <name type="scientific">Halocatena marina</name>
    <dbReference type="NCBI Taxonomy" id="2934937"/>
    <lineage>
        <taxon>Archaea</taxon>
        <taxon>Methanobacteriati</taxon>
        <taxon>Methanobacteriota</taxon>
        <taxon>Stenosarchaea group</taxon>
        <taxon>Halobacteria</taxon>
        <taxon>Halobacteriales</taxon>
        <taxon>Natronomonadaceae</taxon>
        <taxon>Halocatena</taxon>
    </lineage>
</organism>
<dbReference type="InterPro" id="IPR001602">
    <property type="entry name" value="UPF0047_YjbQ-like"/>
</dbReference>
<dbReference type="RefSeq" id="WP_264556173.1">
    <property type="nucleotide sequence ID" value="NZ_CP109979.1"/>
</dbReference>
<evidence type="ECO:0000313" key="3">
    <source>
        <dbReference type="Proteomes" id="UP001596417"/>
    </source>
</evidence>
<dbReference type="SUPFAM" id="SSF111038">
    <property type="entry name" value="YjbQ-like"/>
    <property type="match status" value="1"/>
</dbReference>
<dbReference type="PANTHER" id="PTHR30615:SF8">
    <property type="entry name" value="UPF0047 PROTEIN C4A8.02C"/>
    <property type="match status" value="1"/>
</dbReference>
<evidence type="ECO:0000313" key="2">
    <source>
        <dbReference type="EMBL" id="MFC7190242.1"/>
    </source>
</evidence>
<dbReference type="NCBIfam" id="TIGR00149">
    <property type="entry name" value="TIGR00149_YjbQ"/>
    <property type="match status" value="1"/>
</dbReference>
<accession>A0ABD5YP84</accession>
<dbReference type="GeneID" id="76199836"/>
<sequence length="128" mass="14234">MQFQLSTNERVEYIDVTDRVTASLDIDSGLCTVFVPHTTAGVVVNEDEQRLRSDVERVLNELVPQGAGYAHDDIDRNADAHLRAMLLGEHVTVPVENSALVLGTWQSIVFVECDGPRDRRVSVTTIEK</sequence>
<proteinExistence type="inferred from homology"/>
<gene>
    <name evidence="2" type="ORF">ACFQL7_10520</name>
</gene>
<comment type="similarity">
    <text evidence="1">Belongs to the UPF0047 family.</text>
</comment>
<name>A0ABD5YP84_9EURY</name>
<dbReference type="AlphaFoldDB" id="A0ABD5YP84"/>
<dbReference type="PIRSF" id="PIRSF004681">
    <property type="entry name" value="UCP004681"/>
    <property type="match status" value="1"/>
</dbReference>
<evidence type="ECO:0000256" key="1">
    <source>
        <dbReference type="ARBA" id="ARBA00005534"/>
    </source>
</evidence>